<name>A0ABW5DA48_9BACT</name>
<keyword evidence="2" id="KW-1185">Reference proteome</keyword>
<protein>
    <submittedName>
        <fullName evidence="1">Uncharacterized protein</fullName>
    </submittedName>
</protein>
<proteinExistence type="predicted"/>
<evidence type="ECO:0000313" key="2">
    <source>
        <dbReference type="Proteomes" id="UP001597375"/>
    </source>
</evidence>
<comment type="caution">
    <text evidence="1">The sequence shown here is derived from an EMBL/GenBank/DDBJ whole genome shotgun (WGS) entry which is preliminary data.</text>
</comment>
<reference evidence="2" key="1">
    <citation type="journal article" date="2019" name="Int. J. Syst. Evol. Microbiol.">
        <title>The Global Catalogue of Microorganisms (GCM) 10K type strain sequencing project: providing services to taxonomists for standard genome sequencing and annotation.</title>
        <authorList>
            <consortium name="The Broad Institute Genomics Platform"/>
            <consortium name="The Broad Institute Genome Sequencing Center for Infectious Disease"/>
            <person name="Wu L."/>
            <person name="Ma J."/>
        </authorList>
    </citation>
    <scope>NUCLEOTIDE SEQUENCE [LARGE SCALE GENOMIC DNA]</scope>
    <source>
        <strain evidence="2">CGMCC 4.7106</strain>
    </source>
</reference>
<evidence type="ECO:0000313" key="1">
    <source>
        <dbReference type="EMBL" id="MFD2257280.1"/>
    </source>
</evidence>
<dbReference type="EMBL" id="JBHUIT010000026">
    <property type="protein sequence ID" value="MFD2257280.1"/>
    <property type="molecule type" value="Genomic_DNA"/>
</dbReference>
<dbReference type="Proteomes" id="UP001597375">
    <property type="component" value="Unassembled WGS sequence"/>
</dbReference>
<gene>
    <name evidence="1" type="ORF">ACFSSA_11395</name>
</gene>
<sequence>MKITAITINEQMSFQRVTILVFFSQEAWVSMMVAKITPIDRETWIMDCGMESESWMEVSNVSGVNNSSNVTENRFRNSLCRQEIASRPDMGMA</sequence>
<organism evidence="1 2">
    <name type="scientific">Luteolibacter algae</name>
    <dbReference type="NCBI Taxonomy" id="454151"/>
    <lineage>
        <taxon>Bacteria</taxon>
        <taxon>Pseudomonadati</taxon>
        <taxon>Verrucomicrobiota</taxon>
        <taxon>Verrucomicrobiia</taxon>
        <taxon>Verrucomicrobiales</taxon>
        <taxon>Verrucomicrobiaceae</taxon>
        <taxon>Luteolibacter</taxon>
    </lineage>
</organism>
<accession>A0ABW5DA48</accession>